<name>K6D8T3_9BACI</name>
<feature type="domain" description="PilZ" evidence="2">
    <location>
        <begin position="36"/>
        <end position="134"/>
    </location>
</feature>
<feature type="transmembrane region" description="Helical" evidence="1">
    <location>
        <begin position="6"/>
        <end position="24"/>
    </location>
</feature>
<dbReference type="Proteomes" id="UP000006316">
    <property type="component" value="Unassembled WGS sequence"/>
</dbReference>
<evidence type="ECO:0000313" key="4">
    <source>
        <dbReference type="Proteomes" id="UP000006316"/>
    </source>
</evidence>
<proteinExistence type="predicted"/>
<dbReference type="SUPFAM" id="SSF141371">
    <property type="entry name" value="PilZ domain-like"/>
    <property type="match status" value="1"/>
</dbReference>
<keyword evidence="4" id="KW-1185">Reference proteome</keyword>
<accession>K6D8T3</accession>
<dbReference type="Pfam" id="PF07238">
    <property type="entry name" value="PilZ"/>
    <property type="match status" value="1"/>
</dbReference>
<keyword evidence="1" id="KW-1133">Transmembrane helix</keyword>
<dbReference type="GO" id="GO:0035438">
    <property type="term" value="F:cyclic-di-GMP binding"/>
    <property type="evidence" value="ECO:0007669"/>
    <property type="project" value="InterPro"/>
</dbReference>
<protein>
    <recommendedName>
        <fullName evidence="2">PilZ domain-containing protein</fullName>
    </recommendedName>
</protein>
<dbReference type="AlphaFoldDB" id="K6D8T3"/>
<dbReference type="Gene3D" id="2.40.10.220">
    <property type="entry name" value="predicted glycosyltransferase like domains"/>
    <property type="match status" value="1"/>
</dbReference>
<keyword evidence="1" id="KW-0812">Transmembrane</keyword>
<keyword evidence="1" id="KW-0472">Membrane</keyword>
<comment type="caution">
    <text evidence="3">The sequence shown here is derived from an EMBL/GenBank/DDBJ whole genome shotgun (WGS) entry which is preliminary data.</text>
</comment>
<evidence type="ECO:0000256" key="1">
    <source>
        <dbReference type="SAM" id="Phobius"/>
    </source>
</evidence>
<dbReference type="STRING" id="1117379.BABA_22613"/>
<sequence length="146" mass="16763">MDTAYLAAAACALIVLIILVRLTTKKKKPAMPTRNNRRNAFRLSLWEHECTFTVSSSPDSILYGSIRDISISGLRLISYEDLTGVDDIFVNFDLGEHFSLPGKIERRRRLENGLYDFGVHFIALDEKTEQKLFKILWDKSREKVVL</sequence>
<dbReference type="OrthoDB" id="2874176at2"/>
<evidence type="ECO:0000259" key="2">
    <source>
        <dbReference type="Pfam" id="PF07238"/>
    </source>
</evidence>
<organism evidence="3 4">
    <name type="scientific">Neobacillus bataviensis LMG 21833</name>
    <dbReference type="NCBI Taxonomy" id="1117379"/>
    <lineage>
        <taxon>Bacteria</taxon>
        <taxon>Bacillati</taxon>
        <taxon>Bacillota</taxon>
        <taxon>Bacilli</taxon>
        <taxon>Bacillales</taxon>
        <taxon>Bacillaceae</taxon>
        <taxon>Neobacillus</taxon>
    </lineage>
</organism>
<dbReference type="PATRIC" id="fig|1117379.3.peg.4690"/>
<dbReference type="EMBL" id="AJLS01000141">
    <property type="protein sequence ID" value="EKN64729.1"/>
    <property type="molecule type" value="Genomic_DNA"/>
</dbReference>
<reference evidence="3 4" key="1">
    <citation type="journal article" date="2012" name="Front. Microbiol.">
        <title>Redundancy and modularity in membrane-associated dissimilatory nitrate reduction in Bacillus.</title>
        <authorList>
            <person name="Heylen K."/>
            <person name="Keltjens J."/>
        </authorList>
    </citation>
    <scope>NUCLEOTIDE SEQUENCE [LARGE SCALE GENOMIC DNA]</scope>
    <source>
        <strain evidence="4">LMG 21833T</strain>
    </source>
</reference>
<dbReference type="RefSeq" id="WP_007087514.1">
    <property type="nucleotide sequence ID" value="NZ_AJLS01000141.1"/>
</dbReference>
<gene>
    <name evidence="3" type="ORF">BABA_22613</name>
</gene>
<dbReference type="InterPro" id="IPR009875">
    <property type="entry name" value="PilZ_domain"/>
</dbReference>
<evidence type="ECO:0000313" key="3">
    <source>
        <dbReference type="EMBL" id="EKN64729.1"/>
    </source>
</evidence>